<dbReference type="EMBL" id="EF382758">
    <property type="protein sequence ID" value="ABN54489.1"/>
    <property type="molecule type" value="mRNA"/>
</dbReference>
<feature type="chain" id="PRO_5002652597" evidence="2">
    <location>
        <begin position="21"/>
        <end position="69"/>
    </location>
</feature>
<protein>
    <submittedName>
        <fullName evidence="3">Hypothetical salivary secreted protein</fullName>
    </submittedName>
</protein>
<reference evidence="3" key="1">
    <citation type="submission" date="2007-01" db="EMBL/GenBank/DDBJ databases">
        <title>An insight into the sialotranscriptome of the seed-feeding bug, Oncopeltus fasciatus.</title>
        <authorList>
            <person name="Francischetti I.M.B."/>
            <person name="Lopes A.H."/>
            <person name="Dias F.A."/>
            <person name="Ribeiro J.M.C."/>
        </authorList>
    </citation>
    <scope>NUCLEOTIDE SEQUENCE</scope>
    <source>
        <tissue evidence="3">Salivary gland</tissue>
    </source>
</reference>
<feature type="region of interest" description="Disordered" evidence="1">
    <location>
        <begin position="50"/>
        <end position="69"/>
    </location>
</feature>
<evidence type="ECO:0000256" key="2">
    <source>
        <dbReference type="SAM" id="SignalP"/>
    </source>
</evidence>
<organism evidence="3">
    <name type="scientific">Oncopeltus fasciatus</name>
    <name type="common">Large milkweed bug</name>
    <dbReference type="NCBI Taxonomy" id="7536"/>
    <lineage>
        <taxon>Eukaryota</taxon>
        <taxon>Metazoa</taxon>
        <taxon>Ecdysozoa</taxon>
        <taxon>Arthropoda</taxon>
        <taxon>Hexapoda</taxon>
        <taxon>Insecta</taxon>
        <taxon>Pterygota</taxon>
        <taxon>Neoptera</taxon>
        <taxon>Paraneoptera</taxon>
        <taxon>Hemiptera</taxon>
        <taxon>Heteroptera</taxon>
        <taxon>Panheteroptera</taxon>
        <taxon>Pentatomomorpha</taxon>
        <taxon>Lygaeoidea</taxon>
        <taxon>Lygaeidae</taxon>
        <taxon>Lygaeinae</taxon>
        <taxon>Oncopeltus</taxon>
    </lineage>
</organism>
<keyword evidence="2" id="KW-0732">Signal</keyword>
<dbReference type="AlphaFoldDB" id="A3FK50"/>
<feature type="signal peptide" evidence="2">
    <location>
        <begin position="1"/>
        <end position="20"/>
    </location>
</feature>
<accession>A3FK50</accession>
<sequence length="69" mass="7623">MKATLFCGIFFVLAVWLTVAVVCSEENNTPVEQRTGHIDASRDWWAKPQPDISFGSASKKPPSKTIVKS</sequence>
<evidence type="ECO:0000256" key="1">
    <source>
        <dbReference type="SAM" id="MobiDB-lite"/>
    </source>
</evidence>
<name>A3FK50_ONCFA</name>
<proteinExistence type="evidence at transcript level"/>
<evidence type="ECO:0000313" key="3">
    <source>
        <dbReference type="EMBL" id="ABN54489.1"/>
    </source>
</evidence>